<dbReference type="Gene3D" id="3.40.50.1820">
    <property type="entry name" value="alpha/beta hydrolase"/>
    <property type="match status" value="1"/>
</dbReference>
<dbReference type="OrthoDB" id="59888at2"/>
<dbReference type="HOGENOM" id="CLU_2570549_0_0_9"/>
<proteinExistence type="predicted"/>
<evidence type="ECO:0000313" key="1">
    <source>
        <dbReference type="EMBL" id="AKG37078.1"/>
    </source>
</evidence>
<reference evidence="1 2" key="1">
    <citation type="submission" date="2015-03" db="EMBL/GenBank/DDBJ databases">
        <authorList>
            <person name="Abdul Halim M."/>
        </authorList>
    </citation>
    <scope>NUCLEOTIDE SEQUENCE [LARGE SCALE GENOMIC DNA]</scope>
    <source>
        <strain evidence="1 2">ATCC 35681</strain>
    </source>
</reference>
<gene>
    <name evidence="1" type="ORF">VK70_23340</name>
</gene>
<name>A0A0F7FEM7_PAEDU</name>
<dbReference type="EMBL" id="CP011114">
    <property type="protein sequence ID" value="AKG37078.1"/>
    <property type="molecule type" value="Genomic_DNA"/>
</dbReference>
<dbReference type="Proteomes" id="UP000034189">
    <property type="component" value="Chromosome"/>
</dbReference>
<dbReference type="SUPFAM" id="SSF53474">
    <property type="entry name" value="alpha/beta-Hydrolases"/>
    <property type="match status" value="1"/>
</dbReference>
<sequence>MQQAADTREHDNLRNVPLTVISATDHGLGPEIDEIWAGLQDDLATLSDYSRHVVSPATGHYVQFEKPQLVIDEIVALFKRL</sequence>
<dbReference type="PATRIC" id="fig|1333534.5.peg.5092"/>
<accession>A0A0F7FEM7</accession>
<dbReference type="RefSeq" id="WP_025698786.1">
    <property type="nucleotide sequence ID" value="NZ_ASQQ01000626.1"/>
</dbReference>
<dbReference type="InterPro" id="IPR029058">
    <property type="entry name" value="AB_hydrolase_fold"/>
</dbReference>
<dbReference type="AlphaFoldDB" id="A0A0F7FEM7"/>
<evidence type="ECO:0000313" key="2">
    <source>
        <dbReference type="Proteomes" id="UP000034189"/>
    </source>
</evidence>
<reference evidence="1 2" key="2">
    <citation type="journal article" date="2016" name="Genome Announc.">
        <title>Genome Sequence of a Gram-Positive Diazotroph, Paenibacillus durus Type Strain ATCC 35681.</title>
        <authorList>
            <person name="Halim M.A."/>
            <person name="Rahman A.Y."/>
            <person name="Sim K.S."/>
            <person name="Yam H.C."/>
            <person name="Rahim A.A."/>
            <person name="Ghazali A.H."/>
            <person name="Najimudin N."/>
        </authorList>
    </citation>
    <scope>NUCLEOTIDE SEQUENCE [LARGE SCALE GENOMIC DNA]</scope>
    <source>
        <strain evidence="1 2">ATCC 35681</strain>
    </source>
</reference>
<protein>
    <recommendedName>
        <fullName evidence="3">Alpha/beta hydrolase</fullName>
    </recommendedName>
</protein>
<organism evidence="1 2">
    <name type="scientific">Paenibacillus durus ATCC 35681</name>
    <dbReference type="NCBI Taxonomy" id="1333534"/>
    <lineage>
        <taxon>Bacteria</taxon>
        <taxon>Bacillati</taxon>
        <taxon>Bacillota</taxon>
        <taxon>Bacilli</taxon>
        <taxon>Bacillales</taxon>
        <taxon>Paenibacillaceae</taxon>
        <taxon>Paenibacillus</taxon>
    </lineage>
</organism>
<evidence type="ECO:0008006" key="3">
    <source>
        <dbReference type="Google" id="ProtNLM"/>
    </source>
</evidence>